<dbReference type="InterPro" id="IPR037113">
    <property type="entry name" value="Hat1_N_sf"/>
</dbReference>
<dbReference type="InterPro" id="IPR013523">
    <property type="entry name" value="Hist_AcTrfase_HAT1_C"/>
</dbReference>
<evidence type="ECO:0000256" key="2">
    <source>
        <dbReference type="ARBA" id="ARBA00010543"/>
    </source>
</evidence>
<feature type="site" description="Interaction with histone H4 N-terminus" evidence="14">
    <location>
        <position position="176"/>
    </location>
</feature>
<feature type="domain" description="Histone acetyl transferase HAT1 N-terminal" evidence="16">
    <location>
        <begin position="7"/>
        <end position="165"/>
    </location>
</feature>
<feature type="region of interest" description="Interaction with histone H4 N-terminus" evidence="13">
    <location>
        <begin position="44"/>
        <end position="46"/>
    </location>
</feature>
<dbReference type="AlphaFoldDB" id="A0A1J1HMJ9"/>
<dbReference type="Pfam" id="PF21183">
    <property type="entry name" value="HAT1_C"/>
    <property type="match status" value="1"/>
</dbReference>
<dbReference type="SUPFAM" id="SSF55729">
    <property type="entry name" value="Acyl-CoA N-acyltransferases (Nat)"/>
    <property type="match status" value="1"/>
</dbReference>
<keyword evidence="8" id="KW-0539">Nucleus</keyword>
<evidence type="ECO:0000313" key="18">
    <source>
        <dbReference type="EMBL" id="CRK89279.1"/>
    </source>
</evidence>
<dbReference type="GO" id="GO:0000781">
    <property type="term" value="C:chromosome, telomeric region"/>
    <property type="evidence" value="ECO:0007669"/>
    <property type="project" value="GOC"/>
</dbReference>
<evidence type="ECO:0000256" key="3">
    <source>
        <dbReference type="ARBA" id="ARBA00013184"/>
    </source>
</evidence>
<comment type="similarity">
    <text evidence="2 11">Belongs to the HAT1 family.</text>
</comment>
<keyword evidence="6" id="KW-0227">DNA damage</keyword>
<evidence type="ECO:0000259" key="15">
    <source>
        <dbReference type="Pfam" id="PF00583"/>
    </source>
</evidence>
<dbReference type="EC" id="2.3.1.48" evidence="3 11"/>
<comment type="subcellular location">
    <subcellularLocation>
        <location evidence="1">Nucleus</location>
    </subcellularLocation>
</comment>
<dbReference type="InterPro" id="IPR000182">
    <property type="entry name" value="GNAT_dom"/>
</dbReference>
<feature type="region of interest" description="Interaction with histone H4 N-terminus" evidence="13">
    <location>
        <begin position="203"/>
        <end position="205"/>
    </location>
</feature>
<keyword evidence="7" id="KW-0234">DNA repair</keyword>
<accession>A0A1J1HMJ9</accession>
<sequence length="394" mass="46431">MANLESFVCEAVDAVKFKLIRDRSDVNDPDNGFKPEMAHQVFGETENIFGYKDLQINVYFSADELDIYYDVKYTTKVDDLTNNQGLKADNVNVITEFFPTGYYTNLEEFLNVSEKKSKMFEPAGEMICEFKTDERTFQIHLCTSTTSNFLKYHERLESFLFWYVDASSRIAQDDRWRFFVVFEKFVNNEGETRYASVGYASVYQYYHYPDKIRPRVSQFLILPPFQRKGIGSKLLQTIYKHYQNNEKVCDITVEDASEDFQRLRNTIDARMLKTLPAFVVDNLKKGFNMAMAQEAKDKFKINPKQSRIVCEILRLGVIDTNNKAEYKAYRIDVKKRLNMNYLKEKRDMKKLTDRGFKVPADKKLLLPSVEENMEQLEGMYRETEDYYRGVLERV</sequence>
<proteinExistence type="inferred from homology"/>
<dbReference type="InterPro" id="IPR019467">
    <property type="entry name" value="Hat1_N"/>
</dbReference>
<evidence type="ECO:0000256" key="5">
    <source>
        <dbReference type="ARBA" id="ARBA00022679"/>
    </source>
</evidence>
<evidence type="ECO:0000256" key="12">
    <source>
        <dbReference type="PIRSR" id="PIRSR038084-1"/>
    </source>
</evidence>
<evidence type="ECO:0000256" key="10">
    <source>
        <dbReference type="ARBA" id="ARBA00048017"/>
    </source>
</evidence>
<dbReference type="GO" id="GO:0006281">
    <property type="term" value="P:DNA repair"/>
    <property type="evidence" value="ECO:0007669"/>
    <property type="project" value="UniProtKB-KW"/>
</dbReference>
<comment type="catalytic activity">
    <reaction evidence="10 11">
        <text>L-lysyl-[protein] + acetyl-CoA = N(6)-acetyl-L-lysyl-[protein] + CoA + H(+)</text>
        <dbReference type="Rhea" id="RHEA:45948"/>
        <dbReference type="Rhea" id="RHEA-COMP:9752"/>
        <dbReference type="Rhea" id="RHEA-COMP:10731"/>
        <dbReference type="ChEBI" id="CHEBI:15378"/>
        <dbReference type="ChEBI" id="CHEBI:29969"/>
        <dbReference type="ChEBI" id="CHEBI:57287"/>
        <dbReference type="ChEBI" id="CHEBI:57288"/>
        <dbReference type="ChEBI" id="CHEBI:61930"/>
        <dbReference type="EC" id="2.3.1.48"/>
    </reaction>
</comment>
<evidence type="ECO:0000256" key="9">
    <source>
        <dbReference type="ARBA" id="ARBA00023315"/>
    </source>
</evidence>
<evidence type="ECO:0000259" key="17">
    <source>
        <dbReference type="Pfam" id="PF21183"/>
    </source>
</evidence>
<dbReference type="EMBL" id="CVRI01000011">
    <property type="protein sequence ID" value="CRK89279.1"/>
    <property type="molecule type" value="Genomic_DNA"/>
</dbReference>
<dbReference type="PIRSF" id="PIRSF038084">
    <property type="entry name" value="HAT-B_cat"/>
    <property type="match status" value="1"/>
</dbReference>
<dbReference type="GO" id="GO:0005634">
    <property type="term" value="C:nucleus"/>
    <property type="evidence" value="ECO:0007669"/>
    <property type="project" value="UniProtKB-SubCell"/>
</dbReference>
<feature type="active site" description="Proton donor/acceptor" evidence="12">
    <location>
        <position position="254"/>
    </location>
</feature>
<dbReference type="STRING" id="568069.A0A1J1HMJ9"/>
<evidence type="ECO:0000256" key="7">
    <source>
        <dbReference type="ARBA" id="ARBA00023204"/>
    </source>
</evidence>
<feature type="binding site" evidence="13">
    <location>
        <begin position="219"/>
        <end position="221"/>
    </location>
    <ligand>
        <name>acetyl-CoA</name>
        <dbReference type="ChEBI" id="CHEBI:57288"/>
    </ligand>
</feature>
<name>A0A1J1HMJ9_9DIPT</name>
<dbReference type="Pfam" id="PF10394">
    <property type="entry name" value="Hat1_N"/>
    <property type="match status" value="1"/>
</dbReference>
<evidence type="ECO:0000256" key="13">
    <source>
        <dbReference type="PIRSR" id="PIRSR038084-2"/>
    </source>
</evidence>
<dbReference type="InterPro" id="IPR048776">
    <property type="entry name" value="HAT1_C"/>
</dbReference>
<evidence type="ECO:0000256" key="11">
    <source>
        <dbReference type="PIRNR" id="PIRNR038084"/>
    </source>
</evidence>
<dbReference type="PANTHER" id="PTHR12046">
    <property type="entry name" value="HISTONE ACETYLTRANSFERASE TYPE B CATALYTIC SUBUNIT"/>
    <property type="match status" value="1"/>
</dbReference>
<protein>
    <recommendedName>
        <fullName evidence="4 11">Histone acetyltransferase type B catalytic subunit</fullName>
        <ecNumber evidence="3 11">2.3.1.48</ecNumber>
    </recommendedName>
</protein>
<evidence type="ECO:0000256" key="8">
    <source>
        <dbReference type="ARBA" id="ARBA00023242"/>
    </source>
</evidence>
<evidence type="ECO:0000256" key="4">
    <source>
        <dbReference type="ARBA" id="ARBA00021268"/>
    </source>
</evidence>
<evidence type="ECO:0000256" key="6">
    <source>
        <dbReference type="ARBA" id="ARBA00022763"/>
    </source>
</evidence>
<keyword evidence="19" id="KW-1185">Reference proteome</keyword>
<dbReference type="CDD" id="cd04301">
    <property type="entry name" value="NAT_SF"/>
    <property type="match status" value="1"/>
</dbReference>
<dbReference type="Gene3D" id="3.90.360.10">
    <property type="entry name" value="Histone acetyl transferase 1 (HAT1), N-terminal domain"/>
    <property type="match status" value="1"/>
</dbReference>
<dbReference type="Pfam" id="PF00583">
    <property type="entry name" value="Acetyltransf_1"/>
    <property type="match status" value="1"/>
</dbReference>
<dbReference type="GO" id="GO:0031509">
    <property type="term" value="P:subtelomeric heterochromatin formation"/>
    <property type="evidence" value="ECO:0007669"/>
    <property type="project" value="InterPro"/>
</dbReference>
<dbReference type="OrthoDB" id="10253098at2759"/>
<dbReference type="GO" id="GO:0042393">
    <property type="term" value="F:histone binding"/>
    <property type="evidence" value="ECO:0007669"/>
    <property type="project" value="InterPro"/>
</dbReference>
<evidence type="ECO:0000256" key="1">
    <source>
        <dbReference type="ARBA" id="ARBA00004123"/>
    </source>
</evidence>
<organism evidence="18 19">
    <name type="scientific">Clunio marinus</name>
    <dbReference type="NCBI Taxonomy" id="568069"/>
    <lineage>
        <taxon>Eukaryota</taxon>
        <taxon>Metazoa</taxon>
        <taxon>Ecdysozoa</taxon>
        <taxon>Arthropoda</taxon>
        <taxon>Hexapoda</taxon>
        <taxon>Insecta</taxon>
        <taxon>Pterygota</taxon>
        <taxon>Neoptera</taxon>
        <taxon>Endopterygota</taxon>
        <taxon>Diptera</taxon>
        <taxon>Nematocera</taxon>
        <taxon>Chironomoidea</taxon>
        <taxon>Chironomidae</taxon>
        <taxon>Clunio</taxon>
    </lineage>
</organism>
<dbReference type="Gene3D" id="3.40.630.30">
    <property type="match status" value="1"/>
</dbReference>
<evidence type="ECO:0000256" key="14">
    <source>
        <dbReference type="PIRSR" id="PIRSR038084-3"/>
    </source>
</evidence>
<keyword evidence="5 11" id="KW-0808">Transferase</keyword>
<dbReference type="GO" id="GO:0004402">
    <property type="term" value="F:histone acetyltransferase activity"/>
    <property type="evidence" value="ECO:0007669"/>
    <property type="project" value="UniProtKB-UniRule"/>
</dbReference>
<dbReference type="Proteomes" id="UP000183832">
    <property type="component" value="Unassembled WGS sequence"/>
</dbReference>
<dbReference type="InterPro" id="IPR016181">
    <property type="entry name" value="Acyl_CoA_acyltransferase"/>
</dbReference>
<gene>
    <name evidence="18" type="ORF">CLUMA_CG003038</name>
</gene>
<keyword evidence="9 11" id="KW-0012">Acyltransferase</keyword>
<evidence type="ECO:0000313" key="19">
    <source>
        <dbReference type="Proteomes" id="UP000183832"/>
    </source>
</evidence>
<evidence type="ECO:0000259" key="16">
    <source>
        <dbReference type="Pfam" id="PF10394"/>
    </source>
</evidence>
<feature type="binding site" evidence="13">
    <location>
        <begin position="226"/>
        <end position="232"/>
    </location>
    <ligand>
        <name>acetyl-CoA</name>
        <dbReference type="ChEBI" id="CHEBI:57288"/>
    </ligand>
</feature>
<feature type="domain" description="Histone acetyltransferase type B catalytic subunit C-terminal" evidence="17">
    <location>
        <begin position="264"/>
        <end position="315"/>
    </location>
</feature>
<dbReference type="Gene3D" id="1.10.10.390">
    <property type="match status" value="1"/>
</dbReference>
<feature type="domain" description="N-acetyltransferase" evidence="15">
    <location>
        <begin position="175"/>
        <end position="253"/>
    </location>
</feature>
<dbReference type="InterPro" id="IPR017380">
    <property type="entry name" value="Hist_AcTrfase_B-typ_cat-su"/>
</dbReference>
<reference evidence="18 19" key="1">
    <citation type="submission" date="2015-04" db="EMBL/GenBank/DDBJ databases">
        <authorList>
            <person name="Syromyatnikov M.Y."/>
            <person name="Popov V.N."/>
        </authorList>
    </citation>
    <scope>NUCLEOTIDE SEQUENCE [LARGE SCALE GENOMIC DNA]</scope>
</reference>